<dbReference type="InterPro" id="IPR012001">
    <property type="entry name" value="Thiamin_PyroP_enz_TPP-bd_dom"/>
</dbReference>
<evidence type="ECO:0000256" key="3">
    <source>
        <dbReference type="ARBA" id="ARBA00023052"/>
    </source>
</evidence>
<dbReference type="InterPro" id="IPR011766">
    <property type="entry name" value="TPP_enzyme_TPP-bd"/>
</dbReference>
<dbReference type="SUPFAM" id="SSF52518">
    <property type="entry name" value="Thiamin diphosphate-binding fold (THDP-binding)"/>
    <property type="match status" value="2"/>
</dbReference>
<dbReference type="OrthoDB" id="9785953at2"/>
<evidence type="ECO:0000313" key="9">
    <source>
        <dbReference type="Proteomes" id="UP000298050"/>
    </source>
</evidence>
<dbReference type="Pfam" id="PF02776">
    <property type="entry name" value="TPP_enzyme_N"/>
    <property type="match status" value="1"/>
</dbReference>
<gene>
    <name evidence="8" type="ORF">E4634_02230</name>
</gene>
<evidence type="ECO:0000259" key="6">
    <source>
        <dbReference type="Pfam" id="PF02775"/>
    </source>
</evidence>
<feature type="domain" description="Thiamine pyrophosphate enzyme N-terminal TPP-binding" evidence="7">
    <location>
        <begin position="5"/>
        <end position="107"/>
    </location>
</feature>
<comment type="caution">
    <text evidence="8">The sequence shown here is derived from an EMBL/GenBank/DDBJ whole genome shotgun (WGS) entry which is preliminary data.</text>
</comment>
<sequence>MASKVYQRVLELLEAEGIRHLFGIPDPSFFHMFVTAEERGWQVIAPHHEEAGAFMAEAMWRMTGTPGVIVGNQGPGVANLVPAAINAAKENAPVIFIGGQRAQIAARRVRRGRIQYTPQYRYFEEAMKWVAVIEYPEQTDEIIREAFRQALTGRPGPVYIEIPMNTMQAEQDFPPALPPADYRVLHQPADAGAIAQAAALLRAAQNPILLVGQGAFTARAHDAIAALADNLQCPVIHTYPVSSFPPGAEERTFPCGFSPAGAQAVSGSDLVVAIGTEIGEPVQHGVGGHWEKGDAARKWIYIECDPLAFGVNRHIDVPILADLRDAVPQLTAALADTPRQRSAEVERLIELHRQFRADCEAEAPRGSQPVHPARLMLEATRALPEDAVFVRDGGATSIYTWTYAQVTPRDSIWNQNFGHLGTGLPYAIGAQLAVGNERRVVLVSGDSAFLFHTSELETAVRKNLPVICIVSADYAWGVEVRGYRGMLGEGTPETEAHWGKQLRLDKVAEGYGAHGEFVEREEDIGPAVQRALASGRPAVIQIPVDGTANARDVPGHEEYSTWYNDFWY</sequence>
<feature type="domain" description="Thiamine pyrophosphate enzyme TPP-binding" evidence="6">
    <location>
        <begin position="392"/>
        <end position="542"/>
    </location>
</feature>
<dbReference type="Pfam" id="PF00205">
    <property type="entry name" value="TPP_enzyme_M"/>
    <property type="match status" value="1"/>
</dbReference>
<dbReference type="SUPFAM" id="SSF52467">
    <property type="entry name" value="DHS-like NAD/FAD-binding domain"/>
    <property type="match status" value="1"/>
</dbReference>
<dbReference type="InterPro" id="IPR029035">
    <property type="entry name" value="DHS-like_NAD/FAD-binding_dom"/>
</dbReference>
<dbReference type="PANTHER" id="PTHR18968:SF166">
    <property type="entry name" value="2-HYDROXYACYL-COA LYASE 2"/>
    <property type="match status" value="1"/>
</dbReference>
<dbReference type="InterPro" id="IPR012000">
    <property type="entry name" value="Thiamin_PyroP_enz_cen_dom"/>
</dbReference>
<comment type="cofactor">
    <cofactor evidence="1">
        <name>thiamine diphosphate</name>
        <dbReference type="ChEBI" id="CHEBI:58937"/>
    </cofactor>
</comment>
<evidence type="ECO:0000256" key="1">
    <source>
        <dbReference type="ARBA" id="ARBA00001964"/>
    </source>
</evidence>
<reference evidence="8 9" key="1">
    <citation type="submission" date="2019-04" db="EMBL/GenBank/DDBJ databases">
        <title>Taxonomy of novel Haliea sp. from mangrove soil of West Coast of India.</title>
        <authorList>
            <person name="Verma A."/>
            <person name="Kumar P."/>
            <person name="Krishnamurthi S."/>
        </authorList>
    </citation>
    <scope>NUCLEOTIDE SEQUENCE [LARGE SCALE GENOMIC DNA]</scope>
    <source>
        <strain evidence="8 9">SAOS-164</strain>
    </source>
</reference>
<name>A0A4Z0M8L6_9GAMM</name>
<dbReference type="GO" id="GO:0009097">
    <property type="term" value="P:isoleucine biosynthetic process"/>
    <property type="evidence" value="ECO:0007669"/>
    <property type="project" value="TreeGrafter"/>
</dbReference>
<evidence type="ECO:0000256" key="2">
    <source>
        <dbReference type="ARBA" id="ARBA00007812"/>
    </source>
</evidence>
<dbReference type="GO" id="GO:0050660">
    <property type="term" value="F:flavin adenine dinucleotide binding"/>
    <property type="evidence" value="ECO:0007669"/>
    <property type="project" value="TreeGrafter"/>
</dbReference>
<dbReference type="GO" id="GO:0005948">
    <property type="term" value="C:acetolactate synthase complex"/>
    <property type="evidence" value="ECO:0007669"/>
    <property type="project" value="TreeGrafter"/>
</dbReference>
<dbReference type="Pfam" id="PF02775">
    <property type="entry name" value="TPP_enzyme_C"/>
    <property type="match status" value="1"/>
</dbReference>
<dbReference type="PANTHER" id="PTHR18968">
    <property type="entry name" value="THIAMINE PYROPHOSPHATE ENZYMES"/>
    <property type="match status" value="1"/>
</dbReference>
<evidence type="ECO:0000313" key="8">
    <source>
        <dbReference type="EMBL" id="TGD75718.1"/>
    </source>
</evidence>
<keyword evidence="9" id="KW-1185">Reference proteome</keyword>
<dbReference type="Gene3D" id="3.40.50.1220">
    <property type="entry name" value="TPP-binding domain"/>
    <property type="match status" value="1"/>
</dbReference>
<dbReference type="AlphaFoldDB" id="A0A4Z0M8L6"/>
<evidence type="ECO:0000256" key="4">
    <source>
        <dbReference type="RuleBase" id="RU362132"/>
    </source>
</evidence>
<dbReference type="GO" id="GO:0003984">
    <property type="term" value="F:acetolactate synthase activity"/>
    <property type="evidence" value="ECO:0007669"/>
    <property type="project" value="TreeGrafter"/>
</dbReference>
<protein>
    <submittedName>
        <fullName evidence="8">Thiamine pyrophosphate-binding protein</fullName>
    </submittedName>
</protein>
<dbReference type="CDD" id="cd07035">
    <property type="entry name" value="TPP_PYR_POX_like"/>
    <property type="match status" value="1"/>
</dbReference>
<feature type="domain" description="Thiamine pyrophosphate enzyme central" evidence="5">
    <location>
        <begin position="194"/>
        <end position="330"/>
    </location>
</feature>
<dbReference type="Gene3D" id="3.40.50.970">
    <property type="match status" value="2"/>
</dbReference>
<dbReference type="InterPro" id="IPR045229">
    <property type="entry name" value="TPP_enz"/>
</dbReference>
<evidence type="ECO:0000259" key="5">
    <source>
        <dbReference type="Pfam" id="PF00205"/>
    </source>
</evidence>
<dbReference type="GO" id="GO:0030976">
    <property type="term" value="F:thiamine pyrophosphate binding"/>
    <property type="evidence" value="ECO:0007669"/>
    <property type="project" value="InterPro"/>
</dbReference>
<dbReference type="RefSeq" id="WP_135440970.1">
    <property type="nucleotide sequence ID" value="NZ_SRLE01000002.1"/>
</dbReference>
<comment type="similarity">
    <text evidence="2 4">Belongs to the TPP enzyme family.</text>
</comment>
<evidence type="ECO:0000259" key="7">
    <source>
        <dbReference type="Pfam" id="PF02776"/>
    </source>
</evidence>
<dbReference type="InterPro" id="IPR029061">
    <property type="entry name" value="THDP-binding"/>
</dbReference>
<accession>A0A4Z0M8L6</accession>
<dbReference type="Proteomes" id="UP000298050">
    <property type="component" value="Unassembled WGS sequence"/>
</dbReference>
<proteinExistence type="inferred from homology"/>
<dbReference type="EMBL" id="SRLE01000002">
    <property type="protein sequence ID" value="TGD75718.1"/>
    <property type="molecule type" value="Genomic_DNA"/>
</dbReference>
<organism evidence="8 9">
    <name type="scientific">Mangrovimicrobium sediminis</name>
    <dbReference type="NCBI Taxonomy" id="2562682"/>
    <lineage>
        <taxon>Bacteria</taxon>
        <taxon>Pseudomonadati</taxon>
        <taxon>Pseudomonadota</taxon>
        <taxon>Gammaproteobacteria</taxon>
        <taxon>Cellvibrionales</taxon>
        <taxon>Halieaceae</taxon>
        <taxon>Mangrovimicrobium</taxon>
    </lineage>
</organism>
<dbReference type="CDD" id="cd02004">
    <property type="entry name" value="TPP_BZL_OCoD_HPCL"/>
    <property type="match status" value="1"/>
</dbReference>
<dbReference type="GO" id="GO:0009099">
    <property type="term" value="P:L-valine biosynthetic process"/>
    <property type="evidence" value="ECO:0007669"/>
    <property type="project" value="TreeGrafter"/>
</dbReference>
<keyword evidence="3 4" id="KW-0786">Thiamine pyrophosphate</keyword>
<dbReference type="GO" id="GO:0000287">
    <property type="term" value="F:magnesium ion binding"/>
    <property type="evidence" value="ECO:0007669"/>
    <property type="project" value="InterPro"/>
</dbReference>